<keyword evidence="7 13" id="KW-0805">Transcription regulation</keyword>
<dbReference type="GO" id="GO:0005737">
    <property type="term" value="C:cytoplasm"/>
    <property type="evidence" value="ECO:0007669"/>
    <property type="project" value="UniProtKB-SubCell"/>
</dbReference>
<proteinExistence type="inferred from homology"/>
<dbReference type="Gene3D" id="1.10.532.10">
    <property type="entry name" value="STAT transcription factor, N-terminal domain"/>
    <property type="match status" value="1"/>
</dbReference>
<dbReference type="GO" id="GO:0005634">
    <property type="term" value="C:nucleus"/>
    <property type="evidence" value="ECO:0007669"/>
    <property type="project" value="UniProtKB-SubCell"/>
</dbReference>
<evidence type="ECO:0000256" key="9">
    <source>
        <dbReference type="ARBA" id="ARBA00023159"/>
    </source>
</evidence>
<dbReference type="Gene3D" id="2.60.40.630">
    <property type="entry name" value="STAT transcription factor, DNA-binding domain"/>
    <property type="match status" value="1"/>
</dbReference>
<keyword evidence="4 13" id="KW-0963">Cytoplasm</keyword>
<dbReference type="PROSITE" id="PS50001">
    <property type="entry name" value="SH2"/>
    <property type="match status" value="1"/>
</dbReference>
<protein>
    <recommendedName>
        <fullName evidence="13">Signal transducer and activator of transcription</fullName>
    </recommendedName>
</protein>
<sequence length="648" mass="74990">MAQWERLRQLHSVYQQQLDELYDRDGLPMDVRYYLAAWIEKQEWERAVRDYDLAMVLFQVLLDNLDTQHSRFVQEEQFLLKHNIRRYKQNFQYQEQPCTLASTILWFLQKEKEILETAELDMQVKLLQVEPEQMETDSQKDLERRMAGLRNEVQVCLSQTTMLSNLGKLLDRSEELLSVLVKKELLEWQKRQQKACIGAPDNVCLDQLENWFTCVAVCLFQVREFLSKLQELMGKLTYPNDPVKAQKPVLQSRVDSLLTELLKSAFVVETQPSMPQGKGPLVLRTNVQFSVKTRLLVKFPELNHAMRVTVSMSRYRRFNVLGSNSKALNMAESQTGGMVADFRHLTLKEQKSGGSGKGVNDISLSVTEELHIIYFDTVFEMKGLSVNLQAASLPVVVISNSSQQQSAWSSILWFNMLSQDPKDITFFANCPAAMWPQLGEMLSWQFLSATKRGLEPEQLDMIAYKLFGKQQNYDSCKMTWSRFSKENVPNANFTFWVWFDGILVLVKTYLENLWRDGSIMGFVSKAREKTLLKKKQTGTFLLRFSESVRDGGITFSWVEYSPTGEPDVKSVQPFTKVDLSQIPFHEIIRNFQIFEAENVPENPLLYLYPNTPKDEAFGKYYTDKTGGEDTQTPLPLLMFQISCSKKFV</sequence>
<evidence type="ECO:0000256" key="11">
    <source>
        <dbReference type="ARBA" id="ARBA00023242"/>
    </source>
</evidence>
<dbReference type="Gene3D" id="1.10.238.10">
    <property type="entry name" value="EF-hand"/>
    <property type="match status" value="1"/>
</dbReference>
<evidence type="ECO:0000256" key="3">
    <source>
        <dbReference type="ARBA" id="ARBA00005586"/>
    </source>
</evidence>
<dbReference type="Pfam" id="PF00017">
    <property type="entry name" value="SH2"/>
    <property type="match status" value="1"/>
</dbReference>
<dbReference type="SUPFAM" id="SSF55550">
    <property type="entry name" value="SH2 domain"/>
    <property type="match status" value="1"/>
</dbReference>
<evidence type="ECO:0000256" key="4">
    <source>
        <dbReference type="ARBA" id="ARBA00022490"/>
    </source>
</evidence>
<gene>
    <name evidence="15" type="primary">stat2</name>
</gene>
<dbReference type="InterPro" id="IPR012345">
    <property type="entry name" value="STAT_TF_DNA-bd_N"/>
</dbReference>
<feature type="domain" description="SH2" evidence="14">
    <location>
        <begin position="514"/>
        <end position="648"/>
    </location>
</feature>
<accession>A0A668AFB6</accession>
<dbReference type="SMART" id="SM00964">
    <property type="entry name" value="STAT_int"/>
    <property type="match status" value="1"/>
</dbReference>
<dbReference type="Pfam" id="PF02864">
    <property type="entry name" value="STAT_bind"/>
    <property type="match status" value="1"/>
</dbReference>
<keyword evidence="16" id="KW-1185">Reference proteome</keyword>
<dbReference type="Proteomes" id="UP000472263">
    <property type="component" value="Chromosome 5"/>
</dbReference>
<dbReference type="Ensembl" id="ENSMMDT00005050866.1">
    <property type="protein sequence ID" value="ENSMMDP00005049878.1"/>
    <property type="gene ID" value="ENSMMDG00005022637.1"/>
</dbReference>
<comment type="subcellular location">
    <subcellularLocation>
        <location evidence="2 13">Cytoplasm</location>
    </subcellularLocation>
    <subcellularLocation>
        <location evidence="1 13">Nucleus</location>
    </subcellularLocation>
</comment>
<dbReference type="Pfam" id="PF01017">
    <property type="entry name" value="STAT_alpha"/>
    <property type="match status" value="1"/>
</dbReference>
<keyword evidence="10 13" id="KW-0804">Transcription</keyword>
<reference evidence="15" key="2">
    <citation type="submission" date="2025-08" db="UniProtKB">
        <authorList>
            <consortium name="Ensembl"/>
        </authorList>
    </citation>
    <scope>IDENTIFICATION</scope>
</reference>
<keyword evidence="8 13" id="KW-0238">DNA-binding</keyword>
<dbReference type="SUPFAM" id="SSF47655">
    <property type="entry name" value="STAT"/>
    <property type="match status" value="1"/>
</dbReference>
<dbReference type="InterPro" id="IPR008967">
    <property type="entry name" value="p53-like_TF_DNA-bd_sf"/>
</dbReference>
<evidence type="ECO:0000256" key="5">
    <source>
        <dbReference type="ARBA" id="ARBA00022553"/>
    </source>
</evidence>
<name>A0A668AFB6_9TELE</name>
<evidence type="ECO:0000256" key="1">
    <source>
        <dbReference type="ARBA" id="ARBA00004123"/>
    </source>
</evidence>
<dbReference type="FunFam" id="3.30.505.10:FF:000003">
    <property type="entry name" value="Signal transducer and activator of transcription"/>
    <property type="match status" value="1"/>
</dbReference>
<dbReference type="InterPro" id="IPR048988">
    <property type="entry name" value="STAT_linker"/>
</dbReference>
<organism evidence="15 16">
    <name type="scientific">Myripristis murdjan</name>
    <name type="common">pinecone soldierfish</name>
    <dbReference type="NCBI Taxonomy" id="586833"/>
    <lineage>
        <taxon>Eukaryota</taxon>
        <taxon>Metazoa</taxon>
        <taxon>Chordata</taxon>
        <taxon>Craniata</taxon>
        <taxon>Vertebrata</taxon>
        <taxon>Euteleostomi</taxon>
        <taxon>Actinopterygii</taxon>
        <taxon>Neopterygii</taxon>
        <taxon>Teleostei</taxon>
        <taxon>Neoteleostei</taxon>
        <taxon>Acanthomorphata</taxon>
        <taxon>Holocentriformes</taxon>
        <taxon>Holocentridae</taxon>
        <taxon>Myripristis</taxon>
    </lineage>
</organism>
<dbReference type="FunFam" id="2.60.40.630:FF:000004">
    <property type="entry name" value="Signal transducer and activator of transcription"/>
    <property type="match status" value="1"/>
</dbReference>
<evidence type="ECO:0000256" key="7">
    <source>
        <dbReference type="ARBA" id="ARBA00023015"/>
    </source>
</evidence>
<evidence type="ECO:0000256" key="2">
    <source>
        <dbReference type="ARBA" id="ARBA00004496"/>
    </source>
</evidence>
<dbReference type="InterPro" id="IPR000980">
    <property type="entry name" value="SH2"/>
</dbReference>
<comment type="similarity">
    <text evidence="3 13">Belongs to the transcription factor STAT family.</text>
</comment>
<dbReference type="InterPro" id="IPR015988">
    <property type="entry name" value="STAT_TF_CC"/>
</dbReference>
<evidence type="ECO:0000256" key="12">
    <source>
        <dbReference type="PROSITE-ProRule" id="PRU00191"/>
    </source>
</evidence>
<dbReference type="Gene3D" id="3.30.505.10">
    <property type="entry name" value="SH2 domain"/>
    <property type="match status" value="1"/>
</dbReference>
<dbReference type="InterPro" id="IPR013801">
    <property type="entry name" value="STAT_TF_DNA-bd"/>
</dbReference>
<evidence type="ECO:0000256" key="13">
    <source>
        <dbReference type="RuleBase" id="RU046415"/>
    </source>
</evidence>
<dbReference type="Pfam" id="PF02865">
    <property type="entry name" value="STAT_int"/>
    <property type="match status" value="1"/>
</dbReference>
<dbReference type="GeneTree" id="ENSGT01050000244905"/>
<keyword evidence="5 13" id="KW-0597">Phosphoprotein</keyword>
<dbReference type="InterPro" id="IPR036535">
    <property type="entry name" value="STAT_N_sf"/>
</dbReference>
<keyword evidence="11 13" id="KW-0539">Nucleus</keyword>
<dbReference type="Pfam" id="PF21354">
    <property type="entry name" value="STAT_linker"/>
    <property type="match status" value="1"/>
</dbReference>
<dbReference type="GO" id="GO:0003677">
    <property type="term" value="F:DNA binding"/>
    <property type="evidence" value="ECO:0007669"/>
    <property type="project" value="UniProtKB-KW"/>
</dbReference>
<evidence type="ECO:0000313" key="16">
    <source>
        <dbReference type="Proteomes" id="UP000472263"/>
    </source>
</evidence>
<keyword evidence="6 12" id="KW-0727">SH2 domain</keyword>
<evidence type="ECO:0000256" key="10">
    <source>
        <dbReference type="ARBA" id="ARBA00023163"/>
    </source>
</evidence>
<dbReference type="SUPFAM" id="SSF49417">
    <property type="entry name" value="p53-like transcription factors"/>
    <property type="match status" value="1"/>
</dbReference>
<reference evidence="15" key="1">
    <citation type="submission" date="2019-06" db="EMBL/GenBank/DDBJ databases">
        <authorList>
            <consortium name="Wellcome Sanger Institute Data Sharing"/>
        </authorList>
    </citation>
    <scope>NUCLEOTIDE SEQUENCE [LARGE SCALE GENOMIC DNA]</scope>
</reference>
<dbReference type="GO" id="GO:0003700">
    <property type="term" value="F:DNA-binding transcription factor activity"/>
    <property type="evidence" value="ECO:0007669"/>
    <property type="project" value="InterPro"/>
</dbReference>
<dbReference type="InterPro" id="IPR013800">
    <property type="entry name" value="STAT_TF_alpha"/>
</dbReference>
<dbReference type="FunFam" id="1.10.238.10:FF:000012">
    <property type="entry name" value="Signal transducer and activator of transcription"/>
    <property type="match status" value="1"/>
</dbReference>
<dbReference type="SUPFAM" id="SSF48092">
    <property type="entry name" value="Transcription factor STAT-4 N-domain"/>
    <property type="match status" value="1"/>
</dbReference>
<dbReference type="InterPro" id="IPR001217">
    <property type="entry name" value="STAT"/>
</dbReference>
<dbReference type="GO" id="GO:0007165">
    <property type="term" value="P:signal transduction"/>
    <property type="evidence" value="ECO:0007669"/>
    <property type="project" value="InterPro"/>
</dbReference>
<evidence type="ECO:0000259" key="14">
    <source>
        <dbReference type="PROSITE" id="PS50001"/>
    </source>
</evidence>
<dbReference type="AlphaFoldDB" id="A0A668AFB6"/>
<dbReference type="PANTHER" id="PTHR11801">
    <property type="entry name" value="SIGNAL TRANSDUCER AND ACTIVATOR OF TRANSCRIPTION"/>
    <property type="match status" value="1"/>
</dbReference>
<reference evidence="15" key="3">
    <citation type="submission" date="2025-09" db="UniProtKB">
        <authorList>
            <consortium name="Ensembl"/>
        </authorList>
    </citation>
    <scope>IDENTIFICATION</scope>
</reference>
<keyword evidence="9 13" id="KW-0010">Activator</keyword>
<dbReference type="InterPro" id="IPR036860">
    <property type="entry name" value="SH2_dom_sf"/>
</dbReference>
<evidence type="ECO:0000313" key="15">
    <source>
        <dbReference type="Ensembl" id="ENSMMDP00005049878.1"/>
    </source>
</evidence>
<evidence type="ECO:0000256" key="8">
    <source>
        <dbReference type="ARBA" id="ARBA00023125"/>
    </source>
</evidence>
<evidence type="ECO:0000256" key="6">
    <source>
        <dbReference type="ARBA" id="ARBA00022999"/>
    </source>
</evidence>
<dbReference type="InterPro" id="IPR013799">
    <property type="entry name" value="STAT_TF_prot_interaction"/>
</dbReference>